<evidence type="ECO:0000256" key="2">
    <source>
        <dbReference type="SAM" id="MobiDB-lite"/>
    </source>
</evidence>
<dbReference type="InterPro" id="IPR036116">
    <property type="entry name" value="FN3_sf"/>
</dbReference>
<dbReference type="SUPFAM" id="SSF110296">
    <property type="entry name" value="Oligoxyloglucan reducing end-specific cellobiohydrolase"/>
    <property type="match status" value="1"/>
</dbReference>
<dbReference type="CDD" id="cd00063">
    <property type="entry name" value="FN3"/>
    <property type="match status" value="2"/>
</dbReference>
<dbReference type="InterPro" id="IPR003961">
    <property type="entry name" value="FN3_dom"/>
</dbReference>
<dbReference type="SMART" id="SM00060">
    <property type="entry name" value="FN3"/>
    <property type="match status" value="2"/>
</dbReference>
<dbReference type="InterPro" id="IPR013783">
    <property type="entry name" value="Ig-like_fold"/>
</dbReference>
<dbReference type="PANTHER" id="PTHR13817:SF166">
    <property type="entry name" value="NEURONAL IGCAM-RELATED"/>
    <property type="match status" value="1"/>
</dbReference>
<dbReference type="Gene3D" id="2.60.40.10">
    <property type="entry name" value="Immunoglobulins"/>
    <property type="match status" value="3"/>
</dbReference>
<feature type="domain" description="Fibronectin type-III" evidence="4">
    <location>
        <begin position="746"/>
        <end position="832"/>
    </location>
</feature>
<feature type="domain" description="Fibronectin type-III" evidence="4">
    <location>
        <begin position="641"/>
        <end position="733"/>
    </location>
</feature>
<keyword evidence="3" id="KW-0732">Signal</keyword>
<protein>
    <submittedName>
        <fullName evidence="5">T9SS type A sorting domain-containing protein</fullName>
    </submittedName>
</protein>
<dbReference type="NCBIfam" id="TIGR04183">
    <property type="entry name" value="Por_Secre_tail"/>
    <property type="match status" value="1"/>
</dbReference>
<dbReference type="AlphaFoldDB" id="A0AA49GRJ7"/>
<reference evidence="5" key="1">
    <citation type="journal article" date="2023" name="Comput. Struct. Biotechnol. J.">
        <title>Discovery of a novel marine Bacteroidetes with a rich repertoire of carbohydrate-active enzymes.</title>
        <authorList>
            <person name="Chen B."/>
            <person name="Liu G."/>
            <person name="Chen Q."/>
            <person name="Wang H."/>
            <person name="Liu L."/>
            <person name="Tang K."/>
        </authorList>
    </citation>
    <scope>NUCLEOTIDE SEQUENCE</scope>
    <source>
        <strain evidence="5">TK19036</strain>
    </source>
</reference>
<feature type="signal peptide" evidence="3">
    <location>
        <begin position="1"/>
        <end position="19"/>
    </location>
</feature>
<dbReference type="PROSITE" id="PS50853">
    <property type="entry name" value="FN3"/>
    <property type="match status" value="2"/>
</dbReference>
<dbReference type="PANTHER" id="PTHR13817">
    <property type="entry name" value="TITIN"/>
    <property type="match status" value="1"/>
</dbReference>
<proteinExistence type="predicted"/>
<evidence type="ECO:0000259" key="4">
    <source>
        <dbReference type="PROSITE" id="PS50853"/>
    </source>
</evidence>
<feature type="chain" id="PRO_5041267009" evidence="3">
    <location>
        <begin position="20"/>
        <end position="926"/>
    </location>
</feature>
<dbReference type="InterPro" id="IPR014756">
    <property type="entry name" value="Ig_E-set"/>
</dbReference>
<accession>A0AA49GRJ7</accession>
<keyword evidence="1" id="KW-0677">Repeat</keyword>
<feature type="region of interest" description="Disordered" evidence="2">
    <location>
        <begin position="736"/>
        <end position="756"/>
    </location>
</feature>
<evidence type="ECO:0000313" key="5">
    <source>
        <dbReference type="EMBL" id="WKN39680.1"/>
    </source>
</evidence>
<dbReference type="InterPro" id="IPR050964">
    <property type="entry name" value="Striated_Muscle_Regulatory"/>
</dbReference>
<reference evidence="5" key="2">
    <citation type="journal article" date="2024" name="Antonie Van Leeuwenhoek">
        <title>Roseihalotalea indica gen. nov., sp. nov., a halophilic Bacteroidetes from mesopelagic Southwest Indian Ocean with higher carbohydrate metabolic potential.</title>
        <authorList>
            <person name="Chen B."/>
            <person name="Zhang M."/>
            <person name="Lin D."/>
            <person name="Ye J."/>
            <person name="Tang K."/>
        </authorList>
    </citation>
    <scope>NUCLEOTIDE SEQUENCE</scope>
    <source>
        <strain evidence="5">TK19036</strain>
    </source>
</reference>
<dbReference type="SUPFAM" id="SSF81296">
    <property type="entry name" value="E set domains"/>
    <property type="match status" value="1"/>
</dbReference>
<dbReference type="EMBL" id="CP120682">
    <property type="protein sequence ID" value="WKN39680.1"/>
    <property type="molecule type" value="Genomic_DNA"/>
</dbReference>
<dbReference type="Pfam" id="PF00041">
    <property type="entry name" value="fn3"/>
    <property type="match status" value="1"/>
</dbReference>
<dbReference type="CDD" id="cd00102">
    <property type="entry name" value="IPT"/>
    <property type="match status" value="1"/>
</dbReference>
<gene>
    <name evidence="5" type="ORF">K4G66_13360</name>
</gene>
<evidence type="ECO:0000256" key="1">
    <source>
        <dbReference type="ARBA" id="ARBA00022737"/>
    </source>
</evidence>
<organism evidence="5">
    <name type="scientific">Roseihalotalea indica</name>
    <dbReference type="NCBI Taxonomy" id="2867963"/>
    <lineage>
        <taxon>Bacteria</taxon>
        <taxon>Pseudomonadati</taxon>
        <taxon>Bacteroidota</taxon>
        <taxon>Cytophagia</taxon>
        <taxon>Cytophagales</taxon>
        <taxon>Catalimonadaceae</taxon>
        <taxon>Roseihalotalea</taxon>
    </lineage>
</organism>
<dbReference type="SUPFAM" id="SSF49265">
    <property type="entry name" value="Fibronectin type III"/>
    <property type="match status" value="1"/>
</dbReference>
<evidence type="ECO:0000256" key="3">
    <source>
        <dbReference type="SAM" id="SignalP"/>
    </source>
</evidence>
<sequence>MKRFILLLFATLSSYYLNAQVIFEDDFENGTEFKNAWTPRPSTNGRVEITEGSAANGQFGALIGKASDGDFETNALDLTLNLEPFSQVELSFDIRDIAEETHEQDGLYFSDDGGQSFVKVYNFLAEDWCNNYGAFPPFDIDALAAANNLNLTSQFVIRIQQYDNADFNGGFQQGENDGFYIDNVLVRVPKIKYATLPFEDGFEDSELDSAWSWSFPNNTSLTSTTKPTGDVRITTESNNGGQQGLRIGKICDDGFTTNALDLHLNLEGETQVKFSFDIRDIAEETHEQDGLYFSDDGGQSFVKVYNFLAEDWCNNYGAFPPFDIDALAAANNLNLTSQFVIRIQQYDNADFNGGFQQGENDGFYIDNVLVISRKTDFASIPFFDDFETGELSNSWLWSHPDSTTLPNTTKPTGFVFVTADARNTNQFGLQIGKRCDDGFSTSAIDLHLNLAGQSQVEINMDLRNINNEQHLQDGIFFSSNGGKSFTKIYEFVFEELSTQYTPFSLNIDPNLLGIAFSDSSVIRIQQYDNADFNGGFQQGENDGFYIDNVSVQNTKLPFITSFSPGIAPVGREITLTGINMNTVTSVQFAGAAPVTGQALDSVTLLVVVPANAQTGKISVTNEEGTTSSENNFVVSDEEVAAPYELSAEAVSCFITLNWQDTTNNETGFIVERRMVDSTDFIQIATLSANSTSYADEAKVLQNGTEYFYRVRAFSPLGNSAYSNEYSTTAIVSDNCGGEPPTAPPPAPTGLVASTPDREETQLDLNWNAVEGATSYNVYRQVGDNFEQVGSTTETSYTDRGLAFGTKYIYHVRAYNGRESDPSDTTSATTIDKILAIVDDLAEVSELLRLYPNPAQNQLQFTLKNDQYSEVQVRIINTLGQVQLNQKFVKSQPVIEKAMDISHWKSGMYFVEITQAQFRTVQRLAKQ</sequence>
<dbReference type="InterPro" id="IPR026444">
    <property type="entry name" value="Secre_tail"/>
</dbReference>
<dbReference type="Pfam" id="PF18962">
    <property type="entry name" value="Por_Secre_tail"/>
    <property type="match status" value="1"/>
</dbReference>
<name>A0AA49GRJ7_9BACT</name>